<comment type="caution">
    <text evidence="6">The sequence shown here is derived from an EMBL/GenBank/DDBJ whole genome shotgun (WGS) entry which is preliminary data.</text>
</comment>
<evidence type="ECO:0000256" key="4">
    <source>
        <dbReference type="ARBA" id="ARBA00022691"/>
    </source>
</evidence>
<dbReference type="CDD" id="cd02440">
    <property type="entry name" value="AdoMet_MTases"/>
    <property type="match status" value="1"/>
</dbReference>
<protein>
    <submittedName>
        <fullName evidence="6">Class I SAM-dependent methyltransferase</fullName>
    </submittedName>
</protein>
<dbReference type="GO" id="GO:0008168">
    <property type="term" value="F:methyltransferase activity"/>
    <property type="evidence" value="ECO:0007669"/>
    <property type="project" value="UniProtKB-KW"/>
</dbReference>
<dbReference type="PANTHER" id="PTHR43667:SF1">
    <property type="entry name" value="CYCLOPROPANE-FATTY-ACYL-PHOSPHOLIPID SYNTHASE"/>
    <property type="match status" value="1"/>
</dbReference>
<proteinExistence type="inferred from homology"/>
<keyword evidence="2 6" id="KW-0489">Methyltransferase</keyword>
<dbReference type="AlphaFoldDB" id="A0A8T4IH71"/>
<accession>A0A8T4IH71</accession>
<dbReference type="SUPFAM" id="SSF53335">
    <property type="entry name" value="S-adenosyl-L-methionine-dependent methyltransferases"/>
    <property type="match status" value="1"/>
</dbReference>
<keyword evidence="3" id="KW-0808">Transferase</keyword>
<comment type="similarity">
    <text evidence="1">Belongs to the CFA/CMAS family.</text>
</comment>
<dbReference type="EMBL" id="JAGRQC010000003">
    <property type="protein sequence ID" value="MBR0553234.1"/>
    <property type="molecule type" value="Genomic_DNA"/>
</dbReference>
<evidence type="ECO:0000313" key="6">
    <source>
        <dbReference type="EMBL" id="MBR0553234.1"/>
    </source>
</evidence>
<dbReference type="PANTHER" id="PTHR43667">
    <property type="entry name" value="CYCLOPROPANE-FATTY-ACYL-PHOSPHOLIPID SYNTHASE"/>
    <property type="match status" value="1"/>
</dbReference>
<evidence type="ECO:0000313" key="7">
    <source>
        <dbReference type="Proteomes" id="UP000676996"/>
    </source>
</evidence>
<evidence type="ECO:0000256" key="3">
    <source>
        <dbReference type="ARBA" id="ARBA00022679"/>
    </source>
</evidence>
<gene>
    <name evidence="6" type="ORF">J7S20_12020</name>
</gene>
<organism evidence="6 7">
    <name type="scientific">Stakelama marina</name>
    <dbReference type="NCBI Taxonomy" id="2826939"/>
    <lineage>
        <taxon>Bacteria</taxon>
        <taxon>Pseudomonadati</taxon>
        <taxon>Pseudomonadota</taxon>
        <taxon>Alphaproteobacteria</taxon>
        <taxon>Sphingomonadales</taxon>
        <taxon>Sphingomonadaceae</taxon>
        <taxon>Stakelama</taxon>
    </lineage>
</organism>
<dbReference type="InterPro" id="IPR029063">
    <property type="entry name" value="SAM-dependent_MTases_sf"/>
</dbReference>
<name>A0A8T4IH71_9SPHN</name>
<keyword evidence="7" id="KW-1185">Reference proteome</keyword>
<dbReference type="RefSeq" id="WP_284054473.1">
    <property type="nucleotide sequence ID" value="NZ_JAGRQC010000003.1"/>
</dbReference>
<sequence length="423" mass="48471">MALIDRFFERAVKRGELTIIYPNGRKRSFGKPDPDLPPVTLKFADRKIFAEIVRDPSLGAAETYMEGRLTVEQGDIRDALMLVQANNRWEDYNGSLDPNLPRRVWNGIIHRLDRYNMARQSKKNVAHHYDLSDRLYDLFLDADRQYSCAYWTDPDGETLEQAQLDKKAHIAAKLALEPGMRVLDIGCGWGGMALYLHEKFGVDVCGITLSEEQVKVARRRAEQAGVDGHVRFELIDYRELEGQFDRIVSVGMFEHVGPPQYRTFFRKCHELLTPEGVMLVHTIGRMGGPGVTDDFTAKYIFPGGYIPAMSEMISANEGNRLMVTDIEVLRKHYAYTLREWYKRTVAAKDAIVEMYDERFYRMWLYYLAGSETSFLHGGLVNFQVQYARSRDTLPITRDYMLEVERKLAASPDSGAHASIKVEG</sequence>
<dbReference type="Proteomes" id="UP000676996">
    <property type="component" value="Unassembled WGS sequence"/>
</dbReference>
<evidence type="ECO:0000256" key="2">
    <source>
        <dbReference type="ARBA" id="ARBA00022603"/>
    </source>
</evidence>
<dbReference type="InterPro" id="IPR003333">
    <property type="entry name" value="CMAS"/>
</dbReference>
<evidence type="ECO:0000256" key="5">
    <source>
        <dbReference type="ARBA" id="ARBA00023098"/>
    </source>
</evidence>
<keyword evidence="4" id="KW-0949">S-adenosyl-L-methionine</keyword>
<dbReference type="GO" id="GO:0032259">
    <property type="term" value="P:methylation"/>
    <property type="evidence" value="ECO:0007669"/>
    <property type="project" value="UniProtKB-KW"/>
</dbReference>
<dbReference type="Pfam" id="PF02353">
    <property type="entry name" value="CMAS"/>
    <property type="match status" value="1"/>
</dbReference>
<dbReference type="PIRSF" id="PIRSF003085">
    <property type="entry name" value="CMAS"/>
    <property type="match status" value="1"/>
</dbReference>
<evidence type="ECO:0000256" key="1">
    <source>
        <dbReference type="ARBA" id="ARBA00010815"/>
    </source>
</evidence>
<dbReference type="Gene3D" id="3.40.50.150">
    <property type="entry name" value="Vaccinia Virus protein VP39"/>
    <property type="match status" value="1"/>
</dbReference>
<dbReference type="InterPro" id="IPR050723">
    <property type="entry name" value="CFA/CMAS"/>
</dbReference>
<keyword evidence="5" id="KW-0443">Lipid metabolism</keyword>
<dbReference type="GO" id="GO:0008610">
    <property type="term" value="P:lipid biosynthetic process"/>
    <property type="evidence" value="ECO:0007669"/>
    <property type="project" value="InterPro"/>
</dbReference>
<reference evidence="6" key="1">
    <citation type="submission" date="2021-04" db="EMBL/GenBank/DDBJ databases">
        <title>Ouciella asimina sp. nov., isolated from the surface seawater in the hydrothermal field of Okinawa Trough.</title>
        <authorList>
            <person name="Shuang W."/>
        </authorList>
    </citation>
    <scope>NUCLEOTIDE SEQUENCE</scope>
    <source>
        <strain evidence="6">LXI357</strain>
    </source>
</reference>